<dbReference type="EMBL" id="JBJUIK010000004">
    <property type="protein sequence ID" value="KAL3531453.1"/>
    <property type="molecule type" value="Genomic_DNA"/>
</dbReference>
<reference evidence="2 3" key="1">
    <citation type="submission" date="2024-11" db="EMBL/GenBank/DDBJ databases">
        <title>A near-complete genome assembly of Cinchona calisaya.</title>
        <authorList>
            <person name="Lian D.C."/>
            <person name="Zhao X.W."/>
            <person name="Wei L."/>
        </authorList>
    </citation>
    <scope>NUCLEOTIDE SEQUENCE [LARGE SCALE GENOMIC DNA]</scope>
    <source>
        <tissue evidence="2">Nenye</tissue>
    </source>
</reference>
<keyword evidence="1" id="KW-1133">Transmembrane helix</keyword>
<gene>
    <name evidence="2" type="ORF">ACH5RR_010775</name>
</gene>
<keyword evidence="1" id="KW-0812">Transmembrane</keyword>
<accession>A0ABD3AK28</accession>
<evidence type="ECO:0000313" key="2">
    <source>
        <dbReference type="EMBL" id="KAL3531453.1"/>
    </source>
</evidence>
<dbReference type="Proteomes" id="UP001630127">
    <property type="component" value="Unassembled WGS sequence"/>
</dbReference>
<dbReference type="AlphaFoldDB" id="A0ABD3AK28"/>
<keyword evidence="1" id="KW-0472">Membrane</keyword>
<proteinExistence type="predicted"/>
<comment type="caution">
    <text evidence="2">The sequence shown here is derived from an EMBL/GenBank/DDBJ whole genome shotgun (WGS) entry which is preliminary data.</text>
</comment>
<organism evidence="2 3">
    <name type="scientific">Cinchona calisaya</name>
    <dbReference type="NCBI Taxonomy" id="153742"/>
    <lineage>
        <taxon>Eukaryota</taxon>
        <taxon>Viridiplantae</taxon>
        <taxon>Streptophyta</taxon>
        <taxon>Embryophyta</taxon>
        <taxon>Tracheophyta</taxon>
        <taxon>Spermatophyta</taxon>
        <taxon>Magnoliopsida</taxon>
        <taxon>eudicotyledons</taxon>
        <taxon>Gunneridae</taxon>
        <taxon>Pentapetalae</taxon>
        <taxon>asterids</taxon>
        <taxon>lamiids</taxon>
        <taxon>Gentianales</taxon>
        <taxon>Rubiaceae</taxon>
        <taxon>Cinchonoideae</taxon>
        <taxon>Cinchoneae</taxon>
        <taxon>Cinchona</taxon>
    </lineage>
</organism>
<feature type="transmembrane region" description="Helical" evidence="1">
    <location>
        <begin position="70"/>
        <end position="92"/>
    </location>
</feature>
<protein>
    <submittedName>
        <fullName evidence="2">Uncharacterized protein</fullName>
    </submittedName>
</protein>
<sequence length="184" mass="20269">MNPNLLSSPELLFGPSFLDTGLRGTSMGLCYSSCEVMMEKVVTFRLQIGNERQNRGCRVLSDTKIDCDAYMSQILFGFLYIVNLAIVLSIYVKTRVAMDVFGVISALAGAALVQFDPNNANFYPQETFDLQLDKQDSGDLKQGTADMNAFVSCFSICARFYGKIRVSGTKSSAANGENEDLLLY</sequence>
<keyword evidence="3" id="KW-1185">Reference proteome</keyword>
<name>A0ABD3AK28_9GENT</name>
<evidence type="ECO:0000256" key="1">
    <source>
        <dbReference type="SAM" id="Phobius"/>
    </source>
</evidence>
<evidence type="ECO:0000313" key="3">
    <source>
        <dbReference type="Proteomes" id="UP001630127"/>
    </source>
</evidence>